<dbReference type="OrthoDB" id="4525115at2759"/>
<evidence type="ECO:0000313" key="2">
    <source>
        <dbReference type="EMBL" id="TGJ88052.1"/>
    </source>
</evidence>
<dbReference type="Proteomes" id="UP000297716">
    <property type="component" value="Unassembled WGS sequence"/>
</dbReference>
<dbReference type="STRING" id="37992.A0A4Z0ZGN6"/>
<evidence type="ECO:0000256" key="1">
    <source>
        <dbReference type="SAM" id="MobiDB-lite"/>
    </source>
</evidence>
<organism evidence="2 3">
    <name type="scientific">Xylaria hypoxylon</name>
    <dbReference type="NCBI Taxonomy" id="37992"/>
    <lineage>
        <taxon>Eukaryota</taxon>
        <taxon>Fungi</taxon>
        <taxon>Dikarya</taxon>
        <taxon>Ascomycota</taxon>
        <taxon>Pezizomycotina</taxon>
        <taxon>Sordariomycetes</taxon>
        <taxon>Xylariomycetidae</taxon>
        <taxon>Xylariales</taxon>
        <taxon>Xylariaceae</taxon>
        <taxon>Xylaria</taxon>
    </lineage>
</organism>
<dbReference type="EMBL" id="SKBN01000007">
    <property type="protein sequence ID" value="TGJ88052.1"/>
    <property type="molecule type" value="Genomic_DNA"/>
</dbReference>
<proteinExistence type="predicted"/>
<protein>
    <recommendedName>
        <fullName evidence="4">Myb-like domain-containing protein</fullName>
    </recommendedName>
</protein>
<comment type="caution">
    <text evidence="2">The sequence shown here is derived from an EMBL/GenBank/DDBJ whole genome shotgun (WGS) entry which is preliminary data.</text>
</comment>
<feature type="region of interest" description="Disordered" evidence="1">
    <location>
        <begin position="61"/>
        <end position="128"/>
    </location>
</feature>
<reference evidence="2 3" key="1">
    <citation type="submission" date="2019-03" db="EMBL/GenBank/DDBJ databases">
        <title>Draft genome sequence of Xylaria hypoxylon DSM 108379, a ubiquitous saprotrophic-parasitic fungi on hardwood.</title>
        <authorList>
            <person name="Buettner E."/>
            <person name="Leonhardt S."/>
            <person name="Gebauer A.M."/>
            <person name="Liers C."/>
            <person name="Hofrichter M."/>
            <person name="Kellner H."/>
        </authorList>
    </citation>
    <scope>NUCLEOTIDE SEQUENCE [LARGE SCALE GENOMIC DNA]</scope>
    <source>
        <strain evidence="2 3">DSM 108379</strain>
    </source>
</reference>
<evidence type="ECO:0000313" key="3">
    <source>
        <dbReference type="Proteomes" id="UP000297716"/>
    </source>
</evidence>
<feature type="compositionally biased region" description="Low complexity" evidence="1">
    <location>
        <begin position="73"/>
        <end position="93"/>
    </location>
</feature>
<sequence>MPVDAAGRTVWNDKTRSDLLQAIIDVAPPNTKEWDAIAVQLRAKGYTYNYSAALQHLQKLKKKEGTEGTSEPGTPKKAGEATAAKGKKSTGPGNKRKRSNAHKLAEDEDEDEDDKKVMKKIKPEVDAPKFSLDLEDGLSVYEDGVI</sequence>
<accession>A0A4Z0ZGN6</accession>
<evidence type="ECO:0008006" key="4">
    <source>
        <dbReference type="Google" id="ProtNLM"/>
    </source>
</evidence>
<gene>
    <name evidence="2" type="ORF">E0Z10_g721</name>
</gene>
<dbReference type="AlphaFoldDB" id="A0A4Z0ZGN6"/>
<keyword evidence="3" id="KW-1185">Reference proteome</keyword>
<name>A0A4Z0ZGN6_9PEZI</name>